<comment type="caution">
    <text evidence="3">The sequence shown here is derived from an EMBL/GenBank/DDBJ whole genome shotgun (WGS) entry which is preliminary data.</text>
</comment>
<name>A0AAV8PDD9_ENSVE</name>
<sequence>MRRHSRGKQKMPMKWEADSKKGTRFKASPSVAPPIFEGDKRKREERGSFPLQVIETSRFSSNSNRPCPIPACIQSCSCRLGFPSESPVGSRNREDQQVPKGILAVTLMFVFTVVQDYGVELVLKKRVKKI</sequence>
<dbReference type="AlphaFoldDB" id="A0AAV8PDD9"/>
<keyword evidence="4" id="KW-1185">Reference proteome</keyword>
<feature type="region of interest" description="Disordered" evidence="1">
    <location>
        <begin position="1"/>
        <end position="47"/>
    </location>
</feature>
<dbReference type="EMBL" id="JAQQAF010000006">
    <property type="protein sequence ID" value="KAJ8480336.1"/>
    <property type="molecule type" value="Genomic_DNA"/>
</dbReference>
<dbReference type="Proteomes" id="UP001222027">
    <property type="component" value="Unassembled WGS sequence"/>
</dbReference>
<proteinExistence type="predicted"/>
<evidence type="ECO:0000313" key="3">
    <source>
        <dbReference type="EMBL" id="KAJ8480336.1"/>
    </source>
</evidence>
<keyword evidence="2" id="KW-0472">Membrane</keyword>
<evidence type="ECO:0000256" key="2">
    <source>
        <dbReference type="SAM" id="Phobius"/>
    </source>
</evidence>
<feature type="transmembrane region" description="Helical" evidence="2">
    <location>
        <begin position="101"/>
        <end position="119"/>
    </location>
</feature>
<evidence type="ECO:0000256" key="1">
    <source>
        <dbReference type="SAM" id="MobiDB-lite"/>
    </source>
</evidence>
<gene>
    <name evidence="3" type="ORF">OPV22_024063</name>
</gene>
<evidence type="ECO:0000313" key="4">
    <source>
        <dbReference type="Proteomes" id="UP001222027"/>
    </source>
</evidence>
<keyword evidence="2" id="KW-0812">Transmembrane</keyword>
<reference evidence="3 4" key="1">
    <citation type="submission" date="2022-12" db="EMBL/GenBank/DDBJ databases">
        <title>Chromosome-scale assembly of the Ensete ventricosum genome.</title>
        <authorList>
            <person name="Dussert Y."/>
            <person name="Stocks J."/>
            <person name="Wendawek A."/>
            <person name="Woldeyes F."/>
            <person name="Nichols R.A."/>
            <person name="Borrell J.S."/>
        </authorList>
    </citation>
    <scope>NUCLEOTIDE SEQUENCE [LARGE SCALE GENOMIC DNA]</scope>
    <source>
        <strain evidence="4">cv. Maze</strain>
        <tissue evidence="3">Seeds</tissue>
    </source>
</reference>
<protein>
    <submittedName>
        <fullName evidence="3">Uncharacterized protein</fullName>
    </submittedName>
</protein>
<organism evidence="3 4">
    <name type="scientific">Ensete ventricosum</name>
    <name type="common">Abyssinian banana</name>
    <name type="synonym">Musa ensete</name>
    <dbReference type="NCBI Taxonomy" id="4639"/>
    <lineage>
        <taxon>Eukaryota</taxon>
        <taxon>Viridiplantae</taxon>
        <taxon>Streptophyta</taxon>
        <taxon>Embryophyta</taxon>
        <taxon>Tracheophyta</taxon>
        <taxon>Spermatophyta</taxon>
        <taxon>Magnoliopsida</taxon>
        <taxon>Liliopsida</taxon>
        <taxon>Zingiberales</taxon>
        <taxon>Musaceae</taxon>
        <taxon>Ensete</taxon>
    </lineage>
</organism>
<feature type="compositionally biased region" description="Basic and acidic residues" evidence="1">
    <location>
        <begin position="37"/>
        <end position="47"/>
    </location>
</feature>
<accession>A0AAV8PDD9</accession>
<feature type="compositionally biased region" description="Basic residues" evidence="1">
    <location>
        <begin position="1"/>
        <end position="11"/>
    </location>
</feature>
<keyword evidence="2" id="KW-1133">Transmembrane helix</keyword>